<name>A0A6L6Q110_9BURK</name>
<gene>
    <name evidence="1" type="ORF">GM668_11520</name>
</gene>
<proteinExistence type="predicted"/>
<protein>
    <submittedName>
        <fullName evidence="1">Uncharacterized protein</fullName>
    </submittedName>
</protein>
<evidence type="ECO:0000313" key="1">
    <source>
        <dbReference type="EMBL" id="MTW02712.1"/>
    </source>
</evidence>
<accession>A0A6L6Q110</accession>
<organism evidence="1 2">
    <name type="scientific">Pseudoduganella ginsengisoli</name>
    <dbReference type="NCBI Taxonomy" id="1462440"/>
    <lineage>
        <taxon>Bacteria</taxon>
        <taxon>Pseudomonadati</taxon>
        <taxon>Pseudomonadota</taxon>
        <taxon>Betaproteobacteria</taxon>
        <taxon>Burkholderiales</taxon>
        <taxon>Oxalobacteraceae</taxon>
        <taxon>Telluria group</taxon>
        <taxon>Pseudoduganella</taxon>
    </lineage>
</organism>
<reference evidence="1 2" key="1">
    <citation type="submission" date="2019-11" db="EMBL/GenBank/DDBJ databases">
        <title>Type strains purchased from KCTC, JCM and DSMZ.</title>
        <authorList>
            <person name="Lu H."/>
        </authorList>
    </citation>
    <scope>NUCLEOTIDE SEQUENCE [LARGE SCALE GENOMIC DNA]</scope>
    <source>
        <strain evidence="1 2">KCTC 42409</strain>
    </source>
</reference>
<comment type="caution">
    <text evidence="1">The sequence shown here is derived from an EMBL/GenBank/DDBJ whole genome shotgun (WGS) entry which is preliminary data.</text>
</comment>
<sequence>MMQSAWPTISRRVTTATGYDAGQRRILNTMFKEAGPDGDRRIGSENGVVKAREKREFVIEGQLIL</sequence>
<dbReference type="EMBL" id="WNLA01000006">
    <property type="protein sequence ID" value="MTW02712.1"/>
    <property type="molecule type" value="Genomic_DNA"/>
</dbReference>
<evidence type="ECO:0000313" key="2">
    <source>
        <dbReference type="Proteomes" id="UP000484015"/>
    </source>
</evidence>
<dbReference type="RefSeq" id="WP_155439111.1">
    <property type="nucleotide sequence ID" value="NZ_WNLA01000006.1"/>
</dbReference>
<dbReference type="Proteomes" id="UP000484015">
    <property type="component" value="Unassembled WGS sequence"/>
</dbReference>
<keyword evidence="2" id="KW-1185">Reference proteome</keyword>
<dbReference type="AlphaFoldDB" id="A0A6L6Q110"/>